<organism evidence="1 2">
    <name type="scientific">Araneus ventricosus</name>
    <name type="common">Orbweaver spider</name>
    <name type="synonym">Epeira ventricosa</name>
    <dbReference type="NCBI Taxonomy" id="182803"/>
    <lineage>
        <taxon>Eukaryota</taxon>
        <taxon>Metazoa</taxon>
        <taxon>Ecdysozoa</taxon>
        <taxon>Arthropoda</taxon>
        <taxon>Chelicerata</taxon>
        <taxon>Arachnida</taxon>
        <taxon>Araneae</taxon>
        <taxon>Araneomorphae</taxon>
        <taxon>Entelegynae</taxon>
        <taxon>Araneoidea</taxon>
        <taxon>Araneidae</taxon>
        <taxon>Araneus</taxon>
    </lineage>
</organism>
<sequence>MRSSDTSYDFASHAVWPEGEEKKLSARRLEQICISSTGELNSNRSRKLLSHVNSYNSCTTRKGKFNLSTGELQDEKFNAAEKWCYENFTK</sequence>
<comment type="caution">
    <text evidence="1">The sequence shown here is derived from an EMBL/GenBank/DDBJ whole genome shotgun (WGS) entry which is preliminary data.</text>
</comment>
<name>A0A4Y2FV61_ARAVE</name>
<accession>A0A4Y2FV61</accession>
<gene>
    <name evidence="1" type="ORF">AVEN_168269_1</name>
</gene>
<keyword evidence="2" id="KW-1185">Reference proteome</keyword>
<reference evidence="1 2" key="1">
    <citation type="journal article" date="2019" name="Sci. Rep.">
        <title>Orb-weaving spider Araneus ventricosus genome elucidates the spidroin gene catalogue.</title>
        <authorList>
            <person name="Kono N."/>
            <person name="Nakamura H."/>
            <person name="Ohtoshi R."/>
            <person name="Moran D.A.P."/>
            <person name="Shinohara A."/>
            <person name="Yoshida Y."/>
            <person name="Fujiwara M."/>
            <person name="Mori M."/>
            <person name="Tomita M."/>
            <person name="Arakawa K."/>
        </authorList>
    </citation>
    <scope>NUCLEOTIDE SEQUENCE [LARGE SCALE GENOMIC DNA]</scope>
</reference>
<evidence type="ECO:0000313" key="2">
    <source>
        <dbReference type="Proteomes" id="UP000499080"/>
    </source>
</evidence>
<dbReference type="AlphaFoldDB" id="A0A4Y2FV61"/>
<dbReference type="Proteomes" id="UP000499080">
    <property type="component" value="Unassembled WGS sequence"/>
</dbReference>
<proteinExistence type="predicted"/>
<dbReference type="EMBL" id="BGPR01001091">
    <property type="protein sequence ID" value="GBM45183.1"/>
    <property type="molecule type" value="Genomic_DNA"/>
</dbReference>
<protein>
    <submittedName>
        <fullName evidence="1">Uncharacterized protein</fullName>
    </submittedName>
</protein>
<evidence type="ECO:0000313" key="1">
    <source>
        <dbReference type="EMBL" id="GBM45183.1"/>
    </source>
</evidence>